<keyword evidence="4" id="KW-1185">Reference proteome</keyword>
<proteinExistence type="predicted"/>
<comment type="caution">
    <text evidence="3">The sequence shown here is derived from an EMBL/GenBank/DDBJ whole genome shotgun (WGS) entry which is preliminary data.</text>
</comment>
<organism evidence="3 5">
    <name type="scientific">Peronospora farinosa</name>
    <dbReference type="NCBI Taxonomy" id="134698"/>
    <lineage>
        <taxon>Eukaryota</taxon>
        <taxon>Sar</taxon>
        <taxon>Stramenopiles</taxon>
        <taxon>Oomycota</taxon>
        <taxon>Peronosporomycetes</taxon>
        <taxon>Peronosporales</taxon>
        <taxon>Peronosporaceae</taxon>
        <taxon>Peronospora</taxon>
    </lineage>
</organism>
<dbReference type="Proteomes" id="UP001159659">
    <property type="component" value="Unassembled WGS sequence"/>
</dbReference>
<dbReference type="AlphaFoldDB" id="A0AAV0SVX9"/>
<feature type="region of interest" description="Disordered" evidence="1">
    <location>
        <begin position="107"/>
        <end position="126"/>
    </location>
</feature>
<name>A0AAV0SVX9_9STRA</name>
<reference evidence="2 4" key="1">
    <citation type="submission" date="2021-11" db="EMBL/GenBank/DDBJ databases">
        <authorList>
            <person name="Islam A."/>
            <person name="Islam S."/>
            <person name="Flora M.S."/>
            <person name="Rahman M."/>
            <person name="Ziaur R.M."/>
            <person name="Epstein J.H."/>
            <person name="Hassan M."/>
            <person name="Klassen M."/>
            <person name="Woodard K."/>
            <person name="Webb A."/>
            <person name="Webby R.J."/>
            <person name="El Zowalaty M.E."/>
        </authorList>
    </citation>
    <scope>NUCLEOTIDE SEQUENCE [LARGE SCALE GENOMIC DNA]</scope>
    <source>
        <strain evidence="2">Pf1</strain>
    </source>
</reference>
<sequence length="273" mass="30568">MRLPCVPIFWAVTTRPVGVGAHAEPLDAVTTDGQFEVQRHLRVQERARDEDVEERINDLNFGEEIVSSTDLEHAAKNIDFSLLNSHLLEGASDSTITNTMKRPAEKFDLNSIPPEGMSDTSNTYEGPAEKFDLKSIPLEGMSDTSNTYEGPAEKFDLNSIPFEGVSSFTITNTLKRPAEMLEPENKIAKIRKIVVNDFLAKANDAQLLNMETKEGEKPKMPFIDVMSLLKRKIGPRSLKKRTSTFSRIISTPRMFSIYMGLSLQETPFSNSHS</sequence>
<dbReference type="EMBL" id="CAKLBC010001751">
    <property type="protein sequence ID" value="CAH0493516.1"/>
    <property type="molecule type" value="Genomic_DNA"/>
</dbReference>
<dbReference type="Proteomes" id="UP001157938">
    <property type="component" value="Unassembled WGS sequence"/>
</dbReference>
<evidence type="ECO:0000313" key="3">
    <source>
        <dbReference type="EMBL" id="CAI5707282.1"/>
    </source>
</evidence>
<evidence type="ECO:0000313" key="2">
    <source>
        <dbReference type="EMBL" id="CAH0493516.1"/>
    </source>
</evidence>
<dbReference type="EMBL" id="CANTFK010000141">
    <property type="protein sequence ID" value="CAI5707282.1"/>
    <property type="molecule type" value="Genomic_DNA"/>
</dbReference>
<gene>
    <name evidence="2" type="ORF">PFR001_LOCUS8644</name>
    <name evidence="3" type="ORF">PFR002_LOCUS1409</name>
</gene>
<reference evidence="3" key="2">
    <citation type="submission" date="2022-12" db="EMBL/GenBank/DDBJ databases">
        <authorList>
            <person name="Webb A."/>
        </authorList>
    </citation>
    <scope>NUCLEOTIDE SEQUENCE</scope>
    <source>
        <strain evidence="3">Pf2</strain>
    </source>
</reference>
<evidence type="ECO:0000313" key="5">
    <source>
        <dbReference type="Proteomes" id="UP001159659"/>
    </source>
</evidence>
<protein>
    <submittedName>
        <fullName evidence="3">Uncharacterized protein</fullName>
    </submittedName>
</protein>
<evidence type="ECO:0000256" key="1">
    <source>
        <dbReference type="SAM" id="MobiDB-lite"/>
    </source>
</evidence>
<accession>A0AAV0SVX9</accession>
<evidence type="ECO:0000313" key="4">
    <source>
        <dbReference type="Proteomes" id="UP001157938"/>
    </source>
</evidence>